<protein>
    <submittedName>
        <fullName evidence="2">Uncharacterized protein</fullName>
    </submittedName>
</protein>
<evidence type="ECO:0000313" key="2">
    <source>
        <dbReference type="EMBL" id="CAD7414197.1"/>
    </source>
</evidence>
<accession>A0A7R9HAL0</accession>
<name>A0A7R9HAL0_TIMPO</name>
<reference evidence="2" key="1">
    <citation type="submission" date="2020-11" db="EMBL/GenBank/DDBJ databases">
        <authorList>
            <person name="Tran Van P."/>
        </authorList>
    </citation>
    <scope>NUCLEOTIDE SEQUENCE</scope>
</reference>
<feature type="region of interest" description="Disordered" evidence="1">
    <location>
        <begin position="108"/>
        <end position="136"/>
    </location>
</feature>
<evidence type="ECO:0000256" key="1">
    <source>
        <dbReference type="SAM" id="MobiDB-lite"/>
    </source>
</evidence>
<proteinExistence type="predicted"/>
<sequence length="297" mass="31034">MTSQRFELWALETAVSRYLKKWGKGRVAHYQGLHTGPSSSISVSKGSGLFLTVKSMGWSLHSSSSSSSYWGMLEVGSSLGGQGVVAGVAHKVALGAGWLPPPLTGRSGWAVGTPPDRPEAARGSPADTTISPHSRGLLEEHDDGVAATATVVIPSISGSGLGLGDSFPARLLLALARLTIPPLTPLLLFSSPPVVLLSGLASLSASALTAAKGDDETGSLESGDPAAVVEGEEDDGERPKSRSSSATQESRCRSSRCLMRGSKRRHPHIGKPLTSRVHSWNPARYLLRTAEPSVLCL</sequence>
<organism evidence="2">
    <name type="scientific">Timema poppense</name>
    <name type="common">Walking stick</name>
    <dbReference type="NCBI Taxonomy" id="170557"/>
    <lineage>
        <taxon>Eukaryota</taxon>
        <taxon>Metazoa</taxon>
        <taxon>Ecdysozoa</taxon>
        <taxon>Arthropoda</taxon>
        <taxon>Hexapoda</taxon>
        <taxon>Insecta</taxon>
        <taxon>Pterygota</taxon>
        <taxon>Neoptera</taxon>
        <taxon>Polyneoptera</taxon>
        <taxon>Phasmatodea</taxon>
        <taxon>Timematodea</taxon>
        <taxon>Timematoidea</taxon>
        <taxon>Timematidae</taxon>
        <taxon>Timema</taxon>
    </lineage>
</organism>
<dbReference type="AlphaFoldDB" id="A0A7R9HAL0"/>
<gene>
    <name evidence="2" type="ORF">TPSB3V08_LOCUS9516</name>
</gene>
<dbReference type="EMBL" id="OD007643">
    <property type="protein sequence ID" value="CAD7414197.1"/>
    <property type="molecule type" value="Genomic_DNA"/>
</dbReference>
<feature type="region of interest" description="Disordered" evidence="1">
    <location>
        <begin position="211"/>
        <end position="274"/>
    </location>
</feature>